<proteinExistence type="predicted"/>
<dbReference type="GO" id="GO:0003677">
    <property type="term" value="F:DNA binding"/>
    <property type="evidence" value="ECO:0007669"/>
    <property type="project" value="UniProtKB-UniRule"/>
</dbReference>
<feature type="DNA-binding region" description="H-T-H motif" evidence="2">
    <location>
        <begin position="31"/>
        <end position="50"/>
    </location>
</feature>
<accession>A0A4P9CBZ4</accession>
<evidence type="ECO:0000313" key="5">
    <source>
        <dbReference type="Proteomes" id="UP000218387"/>
    </source>
</evidence>
<organism evidence="4 5">
    <name type="scientific">Eubacterium maltosivorans</name>
    <dbReference type="NCBI Taxonomy" id="2041044"/>
    <lineage>
        <taxon>Bacteria</taxon>
        <taxon>Bacillati</taxon>
        <taxon>Bacillota</taxon>
        <taxon>Clostridia</taxon>
        <taxon>Eubacteriales</taxon>
        <taxon>Eubacteriaceae</taxon>
        <taxon>Eubacterium</taxon>
    </lineage>
</organism>
<keyword evidence="1 2" id="KW-0238">DNA-binding</keyword>
<dbReference type="SUPFAM" id="SSF46689">
    <property type="entry name" value="Homeodomain-like"/>
    <property type="match status" value="1"/>
</dbReference>
<protein>
    <submittedName>
        <fullName evidence="4">TetR/AcrR family transcriptional regulator</fullName>
    </submittedName>
</protein>
<dbReference type="Pfam" id="PF00440">
    <property type="entry name" value="TetR_N"/>
    <property type="match status" value="1"/>
</dbReference>
<reference evidence="4 5" key="1">
    <citation type="submission" date="2018-05" db="EMBL/GenBank/DDBJ databases">
        <title>Genome comparison of Eubacterium sp.</title>
        <authorList>
            <person name="Feng Y."/>
            <person name="Sanchez-Andrea I."/>
            <person name="Stams A.J.M."/>
            <person name="De Vos W.M."/>
        </authorList>
    </citation>
    <scope>NUCLEOTIDE SEQUENCE [LARGE SCALE GENOMIC DNA]</scope>
    <source>
        <strain evidence="4 5">YI</strain>
    </source>
</reference>
<evidence type="ECO:0000256" key="2">
    <source>
        <dbReference type="PROSITE-ProRule" id="PRU00335"/>
    </source>
</evidence>
<dbReference type="EMBL" id="CP029487">
    <property type="protein sequence ID" value="QCT72365.1"/>
    <property type="molecule type" value="Genomic_DNA"/>
</dbReference>
<dbReference type="PANTHER" id="PTHR43479:SF11">
    <property type="entry name" value="ACREF_ENVCD OPERON REPRESSOR-RELATED"/>
    <property type="match status" value="1"/>
</dbReference>
<gene>
    <name evidence="4" type="ORF">CPZ25_013840</name>
</gene>
<dbReference type="InterPro" id="IPR001647">
    <property type="entry name" value="HTH_TetR"/>
</dbReference>
<dbReference type="InterPro" id="IPR050624">
    <property type="entry name" value="HTH-type_Tx_Regulator"/>
</dbReference>
<dbReference type="InterPro" id="IPR009057">
    <property type="entry name" value="Homeodomain-like_sf"/>
</dbReference>
<evidence type="ECO:0000259" key="3">
    <source>
        <dbReference type="PROSITE" id="PS50977"/>
    </source>
</evidence>
<dbReference type="RefSeq" id="WP_096918874.1">
    <property type="nucleotide sequence ID" value="NZ_CABJDW020000013.1"/>
</dbReference>
<keyword evidence="5" id="KW-1185">Reference proteome</keyword>
<dbReference type="Gene3D" id="1.10.357.10">
    <property type="entry name" value="Tetracycline Repressor, domain 2"/>
    <property type="match status" value="1"/>
</dbReference>
<dbReference type="Proteomes" id="UP000218387">
    <property type="component" value="Chromosome"/>
</dbReference>
<dbReference type="KEGG" id="emt:CPZ25_013840"/>
<dbReference type="PANTHER" id="PTHR43479">
    <property type="entry name" value="ACREF/ENVCD OPERON REPRESSOR-RELATED"/>
    <property type="match status" value="1"/>
</dbReference>
<name>A0A4P9CBZ4_EUBML</name>
<evidence type="ECO:0000313" key="4">
    <source>
        <dbReference type="EMBL" id="QCT72365.1"/>
    </source>
</evidence>
<sequence length="239" mass="27816">MANYKKGTETKTALYDSAKKFFYTKGYNETTIKEIVEDAESNPGLFVYYFEGKESVAISIFREFADAITSALKDILVPLGEKGEDLLIDMVEYRAYFECINAGPEIIRFYNDISELGSFPKLVISWMDFFTHKRYKDGLRYETNPMICDKTYFDAVASLTAGMQIQFFRDIIQKNIDIPYEDAVDMFLTECYRFLVPDKNQVLENVRKSRKVNEGLNFVVSEYFKVTVEKKKQKIKTQL</sequence>
<feature type="domain" description="HTH tetR-type" evidence="3">
    <location>
        <begin position="8"/>
        <end position="68"/>
    </location>
</feature>
<dbReference type="PROSITE" id="PS50977">
    <property type="entry name" value="HTH_TETR_2"/>
    <property type="match status" value="1"/>
</dbReference>
<evidence type="ECO:0000256" key="1">
    <source>
        <dbReference type="ARBA" id="ARBA00023125"/>
    </source>
</evidence>
<dbReference type="AlphaFoldDB" id="A0A4P9CBZ4"/>